<evidence type="ECO:0000313" key="4">
    <source>
        <dbReference type="EMBL" id="SCY91220.1"/>
    </source>
</evidence>
<name>A0A1G5JTM7_9FIRM</name>
<protein>
    <submittedName>
        <fullName evidence="4">N-terminal domain of peptidoglycan hydrolase CwlO-containing protein</fullName>
    </submittedName>
</protein>
<evidence type="ECO:0000256" key="2">
    <source>
        <dbReference type="SAM" id="Coils"/>
    </source>
</evidence>
<feature type="coiled-coil region" evidence="2">
    <location>
        <begin position="62"/>
        <end position="96"/>
    </location>
</feature>
<keyword evidence="5" id="KW-1185">Reference proteome</keyword>
<dbReference type="OrthoDB" id="1706424at2"/>
<keyword evidence="2" id="KW-0175">Coiled coil</keyword>
<accession>A0A1G5JTM7</accession>
<dbReference type="EMBL" id="FMUS01000021">
    <property type="protein sequence ID" value="SCY91220.1"/>
    <property type="molecule type" value="Genomic_DNA"/>
</dbReference>
<feature type="domain" description="Peptidoglycan hydrolase PcsB coiled-coil" evidence="3">
    <location>
        <begin position="92"/>
        <end position="161"/>
    </location>
</feature>
<dbReference type="Proteomes" id="UP000198636">
    <property type="component" value="Unassembled WGS sequence"/>
</dbReference>
<gene>
    <name evidence="4" type="ORF">SAMN03080606_03018</name>
</gene>
<proteinExistence type="predicted"/>
<reference evidence="4 5" key="1">
    <citation type="submission" date="2016-10" db="EMBL/GenBank/DDBJ databases">
        <authorList>
            <person name="de Groot N.N."/>
        </authorList>
    </citation>
    <scope>NUCLEOTIDE SEQUENCE [LARGE SCALE GENOMIC DNA]</scope>
    <source>
        <strain evidence="4 5">DSM 18978</strain>
    </source>
</reference>
<dbReference type="InterPro" id="IPR057309">
    <property type="entry name" value="PcsB_CC"/>
</dbReference>
<keyword evidence="1" id="KW-0732">Signal</keyword>
<dbReference type="RefSeq" id="WP_091545264.1">
    <property type="nucleotide sequence ID" value="NZ_FMUS01000021.1"/>
</dbReference>
<dbReference type="STRING" id="1120976.SAMN03080606_03018"/>
<dbReference type="AlphaFoldDB" id="A0A1G5JTM7"/>
<sequence length="371" mass="43077">MKKNVNLIILLCLVISLAGIALFPIDVVGQVDPFSEIQLKLLNISEDEIEIIHNLFVLANEIEEMEKQEVEIAREIDGINTEMLILEKNIKKEEIKYTKSKDALEQVLKTYQRMGPGSYLEIILNSDSLTTFLRRINTLRDLTRNTGDLMEQLEESRDKLTAENQKLTEKLNLIEEKHQLLRESLAKSLSLKEEMEHYLFSLEEDREYYQEQLENMQIMWTELKPLFSETIKEFTRIIKEGNFPDDAIKISITLFGIRGSLEDKVFNSIVAEQSILPRMELNFYQDKVELRMPDNHLILIGTFVIKEGSILTLKVEEGSFFNMPLQAGAIDELFSEEELQLDFKPLLEGNTIRSVEITEGYLRLLFLPSFF</sequence>
<dbReference type="GO" id="GO:0016787">
    <property type="term" value="F:hydrolase activity"/>
    <property type="evidence" value="ECO:0007669"/>
    <property type="project" value="UniProtKB-KW"/>
</dbReference>
<dbReference type="Pfam" id="PF24568">
    <property type="entry name" value="CC_PcsB"/>
    <property type="match status" value="1"/>
</dbReference>
<feature type="coiled-coil region" evidence="2">
    <location>
        <begin position="139"/>
        <end position="184"/>
    </location>
</feature>
<organism evidence="4 5">
    <name type="scientific">Alkaliphilus peptidifermentans DSM 18978</name>
    <dbReference type="NCBI Taxonomy" id="1120976"/>
    <lineage>
        <taxon>Bacteria</taxon>
        <taxon>Bacillati</taxon>
        <taxon>Bacillota</taxon>
        <taxon>Clostridia</taxon>
        <taxon>Peptostreptococcales</taxon>
        <taxon>Natronincolaceae</taxon>
        <taxon>Alkaliphilus</taxon>
    </lineage>
</organism>
<evidence type="ECO:0000259" key="3">
    <source>
        <dbReference type="Pfam" id="PF24568"/>
    </source>
</evidence>
<dbReference type="Gene3D" id="6.10.250.3150">
    <property type="match status" value="1"/>
</dbReference>
<evidence type="ECO:0000313" key="5">
    <source>
        <dbReference type="Proteomes" id="UP000198636"/>
    </source>
</evidence>
<evidence type="ECO:0000256" key="1">
    <source>
        <dbReference type="ARBA" id="ARBA00022729"/>
    </source>
</evidence>
<keyword evidence="4" id="KW-0378">Hydrolase</keyword>